<dbReference type="GO" id="GO:0008887">
    <property type="term" value="F:glycerate kinase activity"/>
    <property type="evidence" value="ECO:0007669"/>
    <property type="project" value="UniProtKB-UniRule"/>
</dbReference>
<evidence type="ECO:0000256" key="1">
    <source>
        <dbReference type="ARBA" id="ARBA00006284"/>
    </source>
</evidence>
<dbReference type="GO" id="GO:0031388">
    <property type="term" value="P:organic acid phosphorylation"/>
    <property type="evidence" value="ECO:0007669"/>
    <property type="project" value="UniProtKB-UniRule"/>
</dbReference>
<keyword evidence="6" id="KW-1185">Reference proteome</keyword>
<dbReference type="EMBL" id="FNZK01000008">
    <property type="protein sequence ID" value="SEJ45276.1"/>
    <property type="molecule type" value="Genomic_DNA"/>
</dbReference>
<comment type="similarity">
    <text evidence="1 4">Belongs to the glycerate kinase type-1 family.</text>
</comment>
<evidence type="ECO:0000313" key="5">
    <source>
        <dbReference type="EMBL" id="SEJ45276.1"/>
    </source>
</evidence>
<evidence type="ECO:0000313" key="6">
    <source>
        <dbReference type="Proteomes" id="UP000199662"/>
    </source>
</evidence>
<dbReference type="Gene3D" id="3.90.1510.10">
    <property type="entry name" value="Glycerate kinase, domain 2"/>
    <property type="match status" value="1"/>
</dbReference>
<keyword evidence="3 4" id="KW-0418">Kinase</keyword>
<dbReference type="PANTHER" id="PTHR21599:SF0">
    <property type="entry name" value="GLYCERATE KINASE"/>
    <property type="match status" value="1"/>
</dbReference>
<organism evidence="5 6">
    <name type="scientific">Propionispira arboris</name>
    <dbReference type="NCBI Taxonomy" id="84035"/>
    <lineage>
        <taxon>Bacteria</taxon>
        <taxon>Bacillati</taxon>
        <taxon>Bacillota</taxon>
        <taxon>Negativicutes</taxon>
        <taxon>Selenomonadales</taxon>
        <taxon>Selenomonadaceae</taxon>
        <taxon>Propionispira</taxon>
    </lineage>
</organism>
<dbReference type="SUPFAM" id="SSF110738">
    <property type="entry name" value="Glycerate kinase I"/>
    <property type="match status" value="1"/>
</dbReference>
<keyword evidence="2 4" id="KW-0808">Transferase</keyword>
<dbReference type="Pfam" id="PF02595">
    <property type="entry name" value="Gly_kinase"/>
    <property type="match status" value="1"/>
</dbReference>
<protein>
    <submittedName>
        <fullName evidence="5">Glycerate kinase</fullName>
    </submittedName>
</protein>
<evidence type="ECO:0000256" key="2">
    <source>
        <dbReference type="ARBA" id="ARBA00022679"/>
    </source>
</evidence>
<name>A0A1H6YY20_9FIRM</name>
<evidence type="ECO:0000256" key="4">
    <source>
        <dbReference type="PIRNR" id="PIRNR006078"/>
    </source>
</evidence>
<dbReference type="PANTHER" id="PTHR21599">
    <property type="entry name" value="GLYCERATE KINASE"/>
    <property type="match status" value="1"/>
</dbReference>
<accession>A0A1H6YY20</accession>
<sequence>MHIVIAPDSYKGSLTAIEAARAIQKGIKEVFPTAKITSLPIADGGEGTVKALVYSMKGELQHNHVLDPLGKTVLAEWGILDTKTAVIEMAEASGLLLVPLSKRNPLITSTYGTGQLIKAALDQGMRKIIIGLGGSATNDGGAGMAQALGVRFLDRSRKELPNGGGYLQDLASIDLTNLDKRIKDTEFILASDVKNPLCGKTGASVVYGPQKGADASMVDQLDKALLHYAAIAEKATGQIVANTNGAGAAGGLGAGLMLFCNATFRQGIQMVLELVQAERLFSEANLIFTGEGSTDFQTVYGKAPVGIGSIAKKYNVPVICVSGSLGKAYDEIFKYGITAAESIVSSPESLAYCMENAASLLQDTAKRICLILKIGATLKCEGIRVIPV</sequence>
<dbReference type="InterPro" id="IPR018197">
    <property type="entry name" value="Glycerate_kinase_RE-like"/>
</dbReference>
<dbReference type="InterPro" id="IPR018193">
    <property type="entry name" value="Glyc_kinase_flavodox-like_fold"/>
</dbReference>
<dbReference type="STRING" id="84035.SAMN05660742_10815"/>
<proteinExistence type="inferred from homology"/>
<dbReference type="RefSeq" id="WP_091831075.1">
    <property type="nucleotide sequence ID" value="NZ_FNZK01000008.1"/>
</dbReference>
<dbReference type="NCBIfam" id="TIGR00045">
    <property type="entry name" value="glycerate kinase"/>
    <property type="match status" value="1"/>
</dbReference>
<dbReference type="InterPro" id="IPR004381">
    <property type="entry name" value="Glycerate_kinase"/>
</dbReference>
<dbReference type="Gene3D" id="3.40.50.10350">
    <property type="entry name" value="Glycerate kinase, domain 1"/>
    <property type="match status" value="1"/>
</dbReference>
<gene>
    <name evidence="5" type="ORF">SAMN05660742_10815</name>
</gene>
<dbReference type="PIRSF" id="PIRSF006078">
    <property type="entry name" value="GlxK"/>
    <property type="match status" value="1"/>
</dbReference>
<reference evidence="5 6" key="1">
    <citation type="submission" date="2016-10" db="EMBL/GenBank/DDBJ databases">
        <authorList>
            <person name="de Groot N.N."/>
        </authorList>
    </citation>
    <scope>NUCLEOTIDE SEQUENCE [LARGE SCALE GENOMIC DNA]</scope>
    <source>
        <strain evidence="5 6">DSM 2179</strain>
    </source>
</reference>
<dbReference type="Proteomes" id="UP000199662">
    <property type="component" value="Unassembled WGS sequence"/>
</dbReference>
<evidence type="ECO:0000256" key="3">
    <source>
        <dbReference type="ARBA" id="ARBA00022777"/>
    </source>
</evidence>
<dbReference type="AlphaFoldDB" id="A0A1H6YY20"/>
<dbReference type="InterPro" id="IPR036129">
    <property type="entry name" value="Glycerate_kinase_sf"/>
</dbReference>